<dbReference type="InterPro" id="IPR024991">
    <property type="entry name" value="RING-H2_APC11"/>
</dbReference>
<evidence type="ECO:0000256" key="4">
    <source>
        <dbReference type="ARBA" id="ARBA00022833"/>
    </source>
</evidence>
<feature type="region of interest" description="Disordered" evidence="6">
    <location>
        <begin position="67"/>
        <end position="92"/>
    </location>
</feature>
<evidence type="ECO:0000256" key="3">
    <source>
        <dbReference type="ARBA" id="ARBA00022786"/>
    </source>
</evidence>
<dbReference type="CDD" id="cd16456">
    <property type="entry name" value="RING-H2_APC11"/>
    <property type="match status" value="1"/>
</dbReference>
<dbReference type="Pfam" id="PF12861">
    <property type="entry name" value="zf-ANAPC11"/>
    <property type="match status" value="1"/>
</dbReference>
<feature type="region of interest" description="Disordered" evidence="6">
    <location>
        <begin position="246"/>
        <end position="297"/>
    </location>
</feature>
<keyword evidence="5" id="KW-0131">Cell cycle</keyword>
<dbReference type="InterPro" id="IPR051031">
    <property type="entry name" value="RING-box_E3_Ubiquitin_Ligase"/>
</dbReference>
<feature type="compositionally biased region" description="Low complexity" evidence="6">
    <location>
        <begin position="258"/>
        <end position="282"/>
    </location>
</feature>
<sequence length="429" mass="47304">MKVTLKEWNAVATWRWDMPEDEVCGICRVQFDGTCPTCKFPGDDCSLLLGKCGHSFHMTPSAMSLPKLASSPSLSSSPLKQSIRRSSSRPHSIDQIAQTNDTLDDHPSPAANVQSHLAEENDQIHQEVSPPSHILPQPFFTLIEDAHTSEYYHPTVHYIFSDDDTDIVTEAALRSLESEQDAFPNAKGKGKPAQENPHQQSMDQDAQEAYEADSPTRKESFLPDAIPGVRENYIILDIDHIPIAQEPDHGIVGSPESQTQSHAPAQAQAQAQQDKQSQQQDQPLPPPPQPFTITSSHSLSPSWQVLKTNLLPAPTFENDSSGEKPQNGGLMLQIRGTSGLPMGMVGKDKERGSQRLEDMMDQFARRLDELKQVIECGEQGMPAVIEGSFHDVEHLEGSHTQLPDIPHETGPAELHGEEDVVPGYQYRGA</sequence>
<organism evidence="8 9">
    <name type="scientific">Aspergillus cavernicola</name>
    <dbReference type="NCBI Taxonomy" id="176166"/>
    <lineage>
        <taxon>Eukaryota</taxon>
        <taxon>Fungi</taxon>
        <taxon>Dikarya</taxon>
        <taxon>Ascomycota</taxon>
        <taxon>Pezizomycotina</taxon>
        <taxon>Eurotiomycetes</taxon>
        <taxon>Eurotiomycetidae</taxon>
        <taxon>Eurotiales</taxon>
        <taxon>Aspergillaceae</taxon>
        <taxon>Aspergillus</taxon>
        <taxon>Aspergillus subgen. Nidulantes</taxon>
    </lineage>
</organism>
<protein>
    <submittedName>
        <fullName evidence="8">Anaphase-promoting complex subunit 11 RING-H2 finger-domain-containing protein</fullName>
    </submittedName>
</protein>
<keyword evidence="9" id="KW-1185">Reference proteome</keyword>
<gene>
    <name evidence="8" type="ORF">BDW59DRAFT_173470</name>
</gene>
<dbReference type="Gene3D" id="3.30.40.10">
    <property type="entry name" value="Zinc/RING finger domain, C3HC4 (zinc finger)"/>
    <property type="match status" value="1"/>
</dbReference>
<keyword evidence="4" id="KW-0862">Zinc</keyword>
<evidence type="ECO:0000256" key="5">
    <source>
        <dbReference type="ARBA" id="ARBA00023306"/>
    </source>
</evidence>
<dbReference type="EMBL" id="JBFXLS010000052">
    <property type="protein sequence ID" value="KAL2823475.1"/>
    <property type="molecule type" value="Genomic_DNA"/>
</dbReference>
<comment type="caution">
    <text evidence="8">The sequence shown here is derived from an EMBL/GenBank/DDBJ whole genome shotgun (WGS) entry which is preliminary data.</text>
</comment>
<dbReference type="SUPFAM" id="SSF57850">
    <property type="entry name" value="RING/U-box"/>
    <property type="match status" value="1"/>
</dbReference>
<reference evidence="8 9" key="1">
    <citation type="submission" date="2024-07" db="EMBL/GenBank/DDBJ databases">
        <title>Section-level genome sequencing and comparative genomics of Aspergillus sections Usti and Cavernicolus.</title>
        <authorList>
            <consortium name="Lawrence Berkeley National Laboratory"/>
            <person name="Nybo J.L."/>
            <person name="Vesth T.C."/>
            <person name="Theobald S."/>
            <person name="Frisvad J.C."/>
            <person name="Larsen T.O."/>
            <person name="Kjaerboelling I."/>
            <person name="Rothschild-Mancinelli K."/>
            <person name="Lyhne E.K."/>
            <person name="Kogle M.E."/>
            <person name="Barry K."/>
            <person name="Clum A."/>
            <person name="Na H."/>
            <person name="Ledsgaard L."/>
            <person name="Lin J."/>
            <person name="Lipzen A."/>
            <person name="Kuo A."/>
            <person name="Riley R."/>
            <person name="Mondo S."/>
            <person name="LaButti K."/>
            <person name="Haridas S."/>
            <person name="Pangalinan J."/>
            <person name="Salamov A.A."/>
            <person name="Simmons B.A."/>
            <person name="Magnuson J.K."/>
            <person name="Chen J."/>
            <person name="Drula E."/>
            <person name="Henrissat B."/>
            <person name="Wiebenga A."/>
            <person name="Lubbers R.J."/>
            <person name="Gomes A.C."/>
            <person name="Makela M.R."/>
            <person name="Stajich J."/>
            <person name="Grigoriev I.V."/>
            <person name="Mortensen U.H."/>
            <person name="De vries R.P."/>
            <person name="Baker S.E."/>
            <person name="Andersen M.R."/>
        </authorList>
    </citation>
    <scope>NUCLEOTIDE SEQUENCE [LARGE SCALE GENOMIC DNA]</scope>
    <source>
        <strain evidence="8 9">CBS 600.67</strain>
    </source>
</reference>
<evidence type="ECO:0000256" key="1">
    <source>
        <dbReference type="ARBA" id="ARBA00022723"/>
    </source>
</evidence>
<feature type="domain" description="Anaphase-promoting complex subunit 11 RING-H2 finger" evidence="7">
    <location>
        <begin position="21"/>
        <end position="58"/>
    </location>
</feature>
<evidence type="ECO:0000313" key="9">
    <source>
        <dbReference type="Proteomes" id="UP001610335"/>
    </source>
</evidence>
<feature type="region of interest" description="Disordered" evidence="6">
    <location>
        <begin position="314"/>
        <end position="348"/>
    </location>
</feature>
<evidence type="ECO:0000259" key="7">
    <source>
        <dbReference type="Pfam" id="PF12861"/>
    </source>
</evidence>
<keyword evidence="2" id="KW-0863">Zinc-finger</keyword>
<feature type="compositionally biased region" description="Low complexity" evidence="6">
    <location>
        <begin position="67"/>
        <end position="81"/>
    </location>
</feature>
<feature type="region of interest" description="Disordered" evidence="6">
    <location>
        <begin position="179"/>
        <end position="224"/>
    </location>
</feature>
<evidence type="ECO:0000256" key="2">
    <source>
        <dbReference type="ARBA" id="ARBA00022771"/>
    </source>
</evidence>
<evidence type="ECO:0000313" key="8">
    <source>
        <dbReference type="EMBL" id="KAL2823475.1"/>
    </source>
</evidence>
<evidence type="ECO:0000256" key="6">
    <source>
        <dbReference type="SAM" id="MobiDB-lite"/>
    </source>
</evidence>
<keyword evidence="3" id="KW-0833">Ubl conjugation pathway</keyword>
<name>A0ABR4I6U4_9EURO</name>
<dbReference type="InterPro" id="IPR013083">
    <property type="entry name" value="Znf_RING/FYVE/PHD"/>
</dbReference>
<proteinExistence type="predicted"/>
<dbReference type="Proteomes" id="UP001610335">
    <property type="component" value="Unassembled WGS sequence"/>
</dbReference>
<dbReference type="PANTHER" id="PTHR11210">
    <property type="entry name" value="RING BOX"/>
    <property type="match status" value="1"/>
</dbReference>
<keyword evidence="1" id="KW-0479">Metal-binding</keyword>
<accession>A0ABR4I6U4</accession>